<proteinExistence type="predicted"/>
<organism evidence="4">
    <name type="scientific">Perkinsus marinus (strain ATCC 50983 / TXsc)</name>
    <dbReference type="NCBI Taxonomy" id="423536"/>
    <lineage>
        <taxon>Eukaryota</taxon>
        <taxon>Sar</taxon>
        <taxon>Alveolata</taxon>
        <taxon>Perkinsozoa</taxon>
        <taxon>Perkinsea</taxon>
        <taxon>Perkinsida</taxon>
        <taxon>Perkinsidae</taxon>
        <taxon>Perkinsus</taxon>
    </lineage>
</organism>
<dbReference type="InterPro" id="IPR043502">
    <property type="entry name" value="DNA/RNA_pol_sf"/>
</dbReference>
<name>C5LRY1_PERM5</name>
<dbReference type="Pfam" id="PF00665">
    <property type="entry name" value="rve"/>
    <property type="match status" value="1"/>
</dbReference>
<evidence type="ECO:0000313" key="4">
    <source>
        <dbReference type="Proteomes" id="UP000007800"/>
    </source>
</evidence>
<dbReference type="Pfam" id="PF00078">
    <property type="entry name" value="RVT_1"/>
    <property type="match status" value="1"/>
</dbReference>
<dbReference type="InParanoid" id="C5LRY1"/>
<reference evidence="3 4" key="1">
    <citation type="submission" date="2008-07" db="EMBL/GenBank/DDBJ databases">
        <authorList>
            <person name="El-Sayed N."/>
            <person name="Caler E."/>
            <person name="Inman J."/>
            <person name="Amedeo P."/>
            <person name="Hass B."/>
            <person name="Wortman J."/>
        </authorList>
    </citation>
    <scope>NUCLEOTIDE SEQUENCE [LARGE SCALE GENOMIC DNA]</scope>
    <source>
        <strain evidence="4">ATCC 50983 / TXsc</strain>
    </source>
</reference>
<dbReference type="PANTHER" id="PTHR37984:SF5">
    <property type="entry name" value="PROTEIN NYNRIN-LIKE"/>
    <property type="match status" value="1"/>
</dbReference>
<protein>
    <submittedName>
        <fullName evidence="3">Gag/pol/env polyprotein, putative</fullName>
    </submittedName>
</protein>
<dbReference type="InterPro" id="IPR000477">
    <property type="entry name" value="RT_dom"/>
</dbReference>
<dbReference type="OrthoDB" id="413122at2759"/>
<dbReference type="InterPro" id="IPR050951">
    <property type="entry name" value="Retrovirus_Pol_polyprotein"/>
</dbReference>
<dbReference type="AlphaFoldDB" id="C5LRY1"/>
<dbReference type="PROSITE" id="PS50994">
    <property type="entry name" value="INTEGRASE"/>
    <property type="match status" value="1"/>
</dbReference>
<dbReference type="Gene3D" id="3.30.420.10">
    <property type="entry name" value="Ribonuclease H-like superfamily/Ribonuclease H"/>
    <property type="match status" value="1"/>
</dbReference>
<dbReference type="InterPro" id="IPR041588">
    <property type="entry name" value="Integrase_H2C2"/>
</dbReference>
<dbReference type="Gene3D" id="1.10.340.70">
    <property type="match status" value="1"/>
</dbReference>
<dbReference type="EMBL" id="GG684995">
    <property type="protein sequence ID" value="EER00517.1"/>
    <property type="molecule type" value="Genomic_DNA"/>
</dbReference>
<sequence length="962" mass="107906">MMICPVVIVDKEGSSCLRRFPDSKVDERYRITLDLRVVNSLSLAYDSANAFVLLPSKNAHNVDTVAAFDTKSYRQSEITALRRLRAVPAHYTTYYKLDLRDAYSSVAIDQSLQRCFGVLSYDDSNQPCYWCYRVLPQGWQWSSLLFGSAMEFMMALIQDRFRDLKIPAVAIHCKDDVIIASCCEKHAARALACAKDCFLEYSFVVNEAKTYGPSTSVTFFGYNLKTGCVTPKPKKEFTQATADLALADWHGNCSRAARLSWLRRWCGIFQCFKAHMNHASMDALHHMQRALSCFQKPENEERVDPGLPDSVVEAFRTLCTMYLQNGVVPLFFGLLEETLGTVVLTDANAKSYAGIILRAVRSTPATEGLQNSVSVPVQFPAASELFSSVPDIPYVLLPVKFVGAPFPPTEQRKSSTYRERYAVLDTVWQGRDVLAGEVVCLVDNANTMKTWSDVQETLHGVLLTKFENLQRCAHRFCWMPRDGAPRWPDLLARSIESCHSTDVGMDTDGDACVIDCEAVTCRTAAAGQQTDDVLCMLPVPSLLRRAFAAWKDNSDLSEQCSIALEPEQARGWLKAVQDTDKQCEKLRVLVGKGLSKFNIDDTGILRIGIKYVLPKRFGPSLAEQVHRSHGHCGAKQTLDIICRDFFCFRIAHSVQKVVSKCYCQYVRARRGPITPPVASLRDTVQVNDRWFMDTVGPLPTSADHDYKHVLSIQDAASSLVIFLPLCSTTTATIIETLESRVFSLLSPPRSITVDNASSFQAVAFQSWAASWGIKVYFNPPYAAHRNGSLERQHGVLKQVLKSLCKGNVAQWPRFLPVAQRRCNSRAIYGDNTPHQLYFGLKDSAFFSRRFEDIAPSLDADSVRFEAKRRSARREADIRRIHQALDEAEAEVLLKLTNSKKIVSRRRVFQVGQKVLKWCGPKPALGVSWSGPHVVTECCGPNKMTYRLSDGTTQESHNLCLYH</sequence>
<dbReference type="Gene3D" id="3.10.10.10">
    <property type="entry name" value="HIV Type 1 Reverse Transcriptase, subunit A, domain 1"/>
    <property type="match status" value="1"/>
</dbReference>
<dbReference type="PROSITE" id="PS50878">
    <property type="entry name" value="RT_POL"/>
    <property type="match status" value="1"/>
</dbReference>
<feature type="domain" description="Integrase catalytic" evidence="2">
    <location>
        <begin position="671"/>
        <end position="841"/>
    </location>
</feature>
<dbReference type="InterPro" id="IPR012337">
    <property type="entry name" value="RNaseH-like_sf"/>
</dbReference>
<dbReference type="InterPro" id="IPR043128">
    <property type="entry name" value="Rev_trsase/Diguanyl_cyclase"/>
</dbReference>
<dbReference type="InterPro" id="IPR001584">
    <property type="entry name" value="Integrase_cat-core"/>
</dbReference>
<gene>
    <name evidence="3" type="ORF">Pmar_PMAR026843</name>
</gene>
<dbReference type="SUPFAM" id="SSF53098">
    <property type="entry name" value="Ribonuclease H-like"/>
    <property type="match status" value="1"/>
</dbReference>
<dbReference type="Pfam" id="PF17921">
    <property type="entry name" value="Integrase_H2C2"/>
    <property type="match status" value="1"/>
</dbReference>
<dbReference type="GO" id="GO:0003676">
    <property type="term" value="F:nucleic acid binding"/>
    <property type="evidence" value="ECO:0007669"/>
    <property type="project" value="InterPro"/>
</dbReference>
<dbReference type="Gene3D" id="3.30.70.270">
    <property type="match status" value="1"/>
</dbReference>
<dbReference type="InterPro" id="IPR036397">
    <property type="entry name" value="RNaseH_sf"/>
</dbReference>
<dbReference type="Proteomes" id="UP000007800">
    <property type="component" value="Unassembled WGS sequence"/>
</dbReference>
<evidence type="ECO:0000259" key="1">
    <source>
        <dbReference type="PROSITE" id="PS50878"/>
    </source>
</evidence>
<evidence type="ECO:0000259" key="2">
    <source>
        <dbReference type="PROSITE" id="PS50994"/>
    </source>
</evidence>
<keyword evidence="4" id="KW-1185">Reference proteome</keyword>
<accession>C5LRY1</accession>
<evidence type="ECO:0000313" key="3">
    <source>
        <dbReference type="EMBL" id="EER00517.1"/>
    </source>
</evidence>
<dbReference type="SUPFAM" id="SSF56672">
    <property type="entry name" value="DNA/RNA polymerases"/>
    <property type="match status" value="1"/>
</dbReference>
<dbReference type="RefSeq" id="XP_002767799.1">
    <property type="nucleotide sequence ID" value="XM_002767753.1"/>
</dbReference>
<dbReference type="GeneID" id="9043591"/>
<dbReference type="GO" id="GO:0015074">
    <property type="term" value="P:DNA integration"/>
    <property type="evidence" value="ECO:0007669"/>
    <property type="project" value="InterPro"/>
</dbReference>
<dbReference type="PANTHER" id="PTHR37984">
    <property type="entry name" value="PROTEIN CBG26694"/>
    <property type="match status" value="1"/>
</dbReference>
<feature type="domain" description="Reverse transcriptase" evidence="1">
    <location>
        <begin position="1"/>
        <end position="224"/>
    </location>
</feature>